<comment type="subcellular location">
    <subcellularLocation>
        <location evidence="1">Secreted</location>
    </subcellularLocation>
</comment>
<protein>
    <recommendedName>
        <fullName evidence="5">C1q domain-containing protein</fullName>
    </recommendedName>
</protein>
<keyword evidence="3" id="KW-0732">Signal</keyword>
<feature type="domain" description="C1q" evidence="5">
    <location>
        <begin position="49"/>
        <end position="186"/>
    </location>
</feature>
<dbReference type="PRINTS" id="PR00007">
    <property type="entry name" value="COMPLEMNTC1Q"/>
</dbReference>
<dbReference type="Proteomes" id="UP000261580">
    <property type="component" value="Unassembled WGS sequence"/>
</dbReference>
<evidence type="ECO:0000259" key="5">
    <source>
        <dbReference type="PROSITE" id="PS50871"/>
    </source>
</evidence>
<dbReference type="AlphaFoldDB" id="A0A3Q4HSP6"/>
<keyword evidence="4" id="KW-0175">Coiled coil</keyword>
<evidence type="ECO:0000256" key="3">
    <source>
        <dbReference type="ARBA" id="ARBA00022729"/>
    </source>
</evidence>
<dbReference type="SUPFAM" id="SSF49842">
    <property type="entry name" value="TNF-like"/>
    <property type="match status" value="1"/>
</dbReference>
<proteinExistence type="predicted"/>
<keyword evidence="2" id="KW-0964">Secreted</keyword>
<reference evidence="6" key="2">
    <citation type="submission" date="2025-09" db="UniProtKB">
        <authorList>
            <consortium name="Ensembl"/>
        </authorList>
    </citation>
    <scope>IDENTIFICATION</scope>
</reference>
<dbReference type="Gene3D" id="2.60.120.40">
    <property type="match status" value="1"/>
</dbReference>
<dbReference type="SMART" id="SM00110">
    <property type="entry name" value="C1Q"/>
    <property type="match status" value="1"/>
</dbReference>
<dbReference type="GO" id="GO:0005576">
    <property type="term" value="C:extracellular region"/>
    <property type="evidence" value="ECO:0007669"/>
    <property type="project" value="UniProtKB-SubCell"/>
</dbReference>
<dbReference type="PANTHER" id="PTHR22923:SF102">
    <property type="entry name" value="CEREBELLIN 13-RELATED"/>
    <property type="match status" value="1"/>
</dbReference>
<feature type="coiled-coil region" evidence="4">
    <location>
        <begin position="28"/>
        <end position="55"/>
    </location>
</feature>
<evidence type="ECO:0000256" key="1">
    <source>
        <dbReference type="ARBA" id="ARBA00004613"/>
    </source>
</evidence>
<organism evidence="6 7">
    <name type="scientific">Neolamprologus brichardi</name>
    <name type="common">Fairy cichlid</name>
    <name type="synonym">Lamprologus brichardi</name>
    <dbReference type="NCBI Taxonomy" id="32507"/>
    <lineage>
        <taxon>Eukaryota</taxon>
        <taxon>Metazoa</taxon>
        <taxon>Chordata</taxon>
        <taxon>Craniata</taxon>
        <taxon>Vertebrata</taxon>
        <taxon>Euteleostomi</taxon>
        <taxon>Actinopterygii</taxon>
        <taxon>Neopterygii</taxon>
        <taxon>Teleostei</taxon>
        <taxon>Neoteleostei</taxon>
        <taxon>Acanthomorphata</taxon>
        <taxon>Ovalentaria</taxon>
        <taxon>Cichlomorphae</taxon>
        <taxon>Cichliformes</taxon>
        <taxon>Cichlidae</taxon>
        <taxon>African cichlids</taxon>
        <taxon>Pseudocrenilabrinae</taxon>
        <taxon>Lamprologini</taxon>
        <taxon>Neolamprologus</taxon>
    </lineage>
</organism>
<dbReference type="InterPro" id="IPR050822">
    <property type="entry name" value="Cerebellin_Synaptic_Org"/>
</dbReference>
<dbReference type="InterPro" id="IPR001073">
    <property type="entry name" value="C1q_dom"/>
</dbReference>
<evidence type="ECO:0000313" key="6">
    <source>
        <dbReference type="Ensembl" id="ENSNBRP00000020497.1"/>
    </source>
</evidence>
<accession>A0A3Q4HSP6</accession>
<evidence type="ECO:0000256" key="4">
    <source>
        <dbReference type="SAM" id="Coils"/>
    </source>
</evidence>
<dbReference type="OMA" id="NERSHAF"/>
<keyword evidence="7" id="KW-1185">Reference proteome</keyword>
<dbReference type="InterPro" id="IPR008983">
    <property type="entry name" value="Tumour_necrosis_fac-like_dom"/>
</dbReference>
<evidence type="ECO:0000313" key="7">
    <source>
        <dbReference type="Proteomes" id="UP000261580"/>
    </source>
</evidence>
<dbReference type="Ensembl" id="ENSNBRT00000021051.1">
    <property type="protein sequence ID" value="ENSNBRP00000020497.1"/>
    <property type="gene ID" value="ENSNBRG00000015721.1"/>
</dbReference>
<dbReference type="PANTHER" id="PTHR22923">
    <property type="entry name" value="CEREBELLIN-RELATED"/>
    <property type="match status" value="1"/>
</dbReference>
<dbReference type="STRING" id="32507.ENSNBRP00000020497"/>
<name>A0A3Q4HSP6_NEOBR</name>
<dbReference type="GeneTree" id="ENSGT00950000183116"/>
<dbReference type="Bgee" id="ENSNBRG00000015721">
    <property type="expression patterns" value="Expressed in heart"/>
</dbReference>
<evidence type="ECO:0000256" key="2">
    <source>
        <dbReference type="ARBA" id="ARBA00022525"/>
    </source>
</evidence>
<dbReference type="Pfam" id="PF00386">
    <property type="entry name" value="C1q"/>
    <property type="match status" value="1"/>
</dbReference>
<sequence length="186" mass="20648">CSMNRMRVTVTVTVCCQGDFSFYFYYIFSELAAKLESQKTEIDQLKQQLQVKQVAFSASLLDQGEGDTGPFNTQTTLIFKHVVTNIGNAYNKHTGIFTAPVRGAYHFDCHILGHGNIVAGAFLLRNEEQIYVVYENPTSGTVSASNGASLLLEVGDQVFVRILAGPRIFDSQNHHNTFSGHLIFTM</sequence>
<reference evidence="6" key="1">
    <citation type="submission" date="2025-08" db="UniProtKB">
        <authorList>
            <consortium name="Ensembl"/>
        </authorList>
    </citation>
    <scope>IDENTIFICATION</scope>
</reference>
<dbReference type="PROSITE" id="PS50871">
    <property type="entry name" value="C1Q"/>
    <property type="match status" value="1"/>
</dbReference>